<evidence type="ECO:0000313" key="2">
    <source>
        <dbReference type="Proteomes" id="UP000479710"/>
    </source>
</evidence>
<protein>
    <submittedName>
        <fullName evidence="1">Uncharacterized protein</fullName>
    </submittedName>
</protein>
<dbReference type="PANTHER" id="PTHR31672">
    <property type="entry name" value="BNACNNG10540D PROTEIN"/>
    <property type="match status" value="1"/>
</dbReference>
<dbReference type="OrthoDB" id="681220at2759"/>
<organism evidence="1 2">
    <name type="scientific">Oryza meyeriana var. granulata</name>
    <dbReference type="NCBI Taxonomy" id="110450"/>
    <lineage>
        <taxon>Eukaryota</taxon>
        <taxon>Viridiplantae</taxon>
        <taxon>Streptophyta</taxon>
        <taxon>Embryophyta</taxon>
        <taxon>Tracheophyta</taxon>
        <taxon>Spermatophyta</taxon>
        <taxon>Magnoliopsida</taxon>
        <taxon>Liliopsida</taxon>
        <taxon>Poales</taxon>
        <taxon>Poaceae</taxon>
        <taxon>BOP clade</taxon>
        <taxon>Oryzoideae</taxon>
        <taxon>Oryzeae</taxon>
        <taxon>Oryzinae</taxon>
        <taxon>Oryza</taxon>
        <taxon>Oryza meyeriana</taxon>
    </lineage>
</organism>
<dbReference type="AlphaFoldDB" id="A0A6G1F2Q7"/>
<accession>A0A6G1F2Q7</accession>
<comment type="caution">
    <text evidence="1">The sequence shown here is derived from an EMBL/GenBank/DDBJ whole genome shotgun (WGS) entry which is preliminary data.</text>
</comment>
<evidence type="ECO:0000313" key="1">
    <source>
        <dbReference type="EMBL" id="KAF0931161.1"/>
    </source>
</evidence>
<name>A0A6G1F2Q7_9ORYZ</name>
<dbReference type="InterPro" id="IPR036047">
    <property type="entry name" value="F-box-like_dom_sf"/>
</dbReference>
<keyword evidence="2" id="KW-1185">Reference proteome</keyword>
<sequence length="347" mass="39156">MSTGTSRLPQGSIFPVASKSCMGLVLLKSIEYDMHYVWNPFTRDILALPDNKPLGAERIEYSSDPLVSYGLGYCSATRRHKLVRMYRVGPGNVFIFDPSVRTLEMIFSPGDAAIGEYHSNDNQLPTVGLFEESLAWVGNTSENILFSQPSVQVWSEVLSRLPAQMVGSLNQVCRGWRAVIKDPRFVAAHVHNANQNRSPELMFFGGKAMRVRACQSASSTHHTYLVPPLIYDEGLRRVICSKPCHGLNAESFVYFDFVCNPITGYFKALPLDDRSGDWEGLSLYDFLKKVPLHADVKFAGRLGLGYEQETSRHVLVHLECYEETNLATKLVCRMKYVEDIFWVKVKK</sequence>
<gene>
    <name evidence="1" type="ORF">E2562_002518</name>
</gene>
<dbReference type="Proteomes" id="UP000479710">
    <property type="component" value="Unassembled WGS sequence"/>
</dbReference>
<dbReference type="Gene3D" id="1.20.1280.50">
    <property type="match status" value="1"/>
</dbReference>
<dbReference type="InterPro" id="IPR050796">
    <property type="entry name" value="SCF_F-box_component"/>
</dbReference>
<proteinExistence type="predicted"/>
<reference evidence="1 2" key="1">
    <citation type="submission" date="2019-11" db="EMBL/GenBank/DDBJ databases">
        <title>Whole genome sequence of Oryza granulata.</title>
        <authorList>
            <person name="Li W."/>
        </authorList>
    </citation>
    <scope>NUCLEOTIDE SEQUENCE [LARGE SCALE GENOMIC DNA]</scope>
    <source>
        <strain evidence="2">cv. Menghai</strain>
        <tissue evidence="1">Leaf</tissue>
    </source>
</reference>
<dbReference type="EMBL" id="SPHZ02000001">
    <property type="protein sequence ID" value="KAF0931161.1"/>
    <property type="molecule type" value="Genomic_DNA"/>
</dbReference>
<dbReference type="SUPFAM" id="SSF81383">
    <property type="entry name" value="F-box domain"/>
    <property type="match status" value="1"/>
</dbReference>